<dbReference type="OMA" id="PNGNDPP"/>
<evidence type="ECO:0000313" key="2">
    <source>
        <dbReference type="EMBL" id="OOF99567.1"/>
    </source>
</evidence>
<organism evidence="2 3">
    <name type="scientific">Aspergillus carbonarius (strain ITEM 5010)</name>
    <dbReference type="NCBI Taxonomy" id="602072"/>
    <lineage>
        <taxon>Eukaryota</taxon>
        <taxon>Fungi</taxon>
        <taxon>Dikarya</taxon>
        <taxon>Ascomycota</taxon>
        <taxon>Pezizomycotina</taxon>
        <taxon>Eurotiomycetes</taxon>
        <taxon>Eurotiomycetidae</taxon>
        <taxon>Eurotiales</taxon>
        <taxon>Aspergillaceae</taxon>
        <taxon>Aspergillus</taxon>
        <taxon>Aspergillus subgen. Circumdati</taxon>
    </lineage>
</organism>
<dbReference type="OrthoDB" id="444631at2759"/>
<dbReference type="PANTHER" id="PTHR46224">
    <property type="entry name" value="ANKYRIN REPEAT FAMILY PROTEIN"/>
    <property type="match status" value="1"/>
</dbReference>
<dbReference type="VEuPathDB" id="FungiDB:ASPCADRAFT_126469"/>
<dbReference type="Gene3D" id="1.25.40.20">
    <property type="entry name" value="Ankyrin repeat-containing domain"/>
    <property type="match status" value="2"/>
</dbReference>
<proteinExistence type="predicted"/>
<dbReference type="Proteomes" id="UP000188318">
    <property type="component" value="Unassembled WGS sequence"/>
</dbReference>
<dbReference type="InterPro" id="IPR036770">
    <property type="entry name" value="Ankyrin_rpt-contain_sf"/>
</dbReference>
<dbReference type="AlphaFoldDB" id="A0A1R3RYQ2"/>
<evidence type="ECO:0000313" key="3">
    <source>
        <dbReference type="Proteomes" id="UP000188318"/>
    </source>
</evidence>
<accession>A0A1R3RYQ2</accession>
<protein>
    <submittedName>
        <fullName evidence="2">Uncharacterized protein</fullName>
    </submittedName>
</protein>
<keyword evidence="1" id="KW-0040">ANK repeat</keyword>
<dbReference type="STRING" id="602072.A0A1R3RYQ2"/>
<feature type="repeat" description="ANK" evidence="1">
    <location>
        <begin position="365"/>
        <end position="397"/>
    </location>
</feature>
<dbReference type="PROSITE" id="PS50297">
    <property type="entry name" value="ANK_REP_REGION"/>
    <property type="match status" value="2"/>
</dbReference>
<dbReference type="Pfam" id="PF12796">
    <property type="entry name" value="Ank_2"/>
    <property type="match status" value="1"/>
</dbReference>
<feature type="repeat" description="ANK" evidence="1">
    <location>
        <begin position="402"/>
        <end position="428"/>
    </location>
</feature>
<evidence type="ECO:0000256" key="1">
    <source>
        <dbReference type="PROSITE-ProRule" id="PRU00023"/>
    </source>
</evidence>
<dbReference type="EMBL" id="KV907494">
    <property type="protein sequence ID" value="OOF99567.1"/>
    <property type="molecule type" value="Genomic_DNA"/>
</dbReference>
<sequence>MRVPIEILRQIIQGAVDVVPIPDLFQARLVNSFFNEEIITFFLDSPRLEEEGFCFPKSCRTNKAIKARWTRFPDRLKRLYLYRKIRNHPCSPCAFTCWVQQVLDHHLGAAPRQEQKDELITKVVDVTTSGHYEPANMFSPERCESWMKNARSGYRSSIDLSITIILACSAIKRGDCAELQMALQNGLETDRPCLRFGIMPLDVTARTGNKAVARTLMEHGCPMWYDVIWNSCCVVAVSAVARNKEALKVWVEHLYQTHPNSITPEYECGQAIEKLARKGDIEMMEFMMERIPTTQRNQIGALEEATGAGQFAAAQWLLARLGTPIEANLGRRLLYHALDICPPEKRWRMVQLLLEHGISPNVRAQFYTPLQTAVAAGEVEIARILVQYGANVNAHPWDSRFSRQPPLMMAVRQRSPPLVRLLLENGADRAYTWKRKRYTVHHGVKQVRNLERVLKELGWDEEEVKQDGGDYWVACEKLPGRRT</sequence>
<dbReference type="SMART" id="SM00248">
    <property type="entry name" value="ANK"/>
    <property type="match status" value="4"/>
</dbReference>
<dbReference type="InterPro" id="IPR002110">
    <property type="entry name" value="Ankyrin_rpt"/>
</dbReference>
<reference evidence="3" key="1">
    <citation type="journal article" date="2017" name="Genome Biol.">
        <title>Comparative genomics reveals high biological diversity and specific adaptations in the industrially and medically important fungal genus Aspergillus.</title>
        <authorList>
            <person name="de Vries R.P."/>
            <person name="Riley R."/>
            <person name="Wiebenga A."/>
            <person name="Aguilar-Osorio G."/>
            <person name="Amillis S."/>
            <person name="Uchima C.A."/>
            <person name="Anderluh G."/>
            <person name="Asadollahi M."/>
            <person name="Askin M."/>
            <person name="Barry K."/>
            <person name="Battaglia E."/>
            <person name="Bayram O."/>
            <person name="Benocci T."/>
            <person name="Braus-Stromeyer S.A."/>
            <person name="Caldana C."/>
            <person name="Canovas D."/>
            <person name="Cerqueira G.C."/>
            <person name="Chen F."/>
            <person name="Chen W."/>
            <person name="Choi C."/>
            <person name="Clum A."/>
            <person name="Dos Santos R.A."/>
            <person name="Damasio A.R."/>
            <person name="Diallinas G."/>
            <person name="Emri T."/>
            <person name="Fekete E."/>
            <person name="Flipphi M."/>
            <person name="Freyberg S."/>
            <person name="Gallo A."/>
            <person name="Gournas C."/>
            <person name="Habgood R."/>
            <person name="Hainaut M."/>
            <person name="Harispe M.L."/>
            <person name="Henrissat B."/>
            <person name="Hilden K.S."/>
            <person name="Hope R."/>
            <person name="Hossain A."/>
            <person name="Karabika E."/>
            <person name="Karaffa L."/>
            <person name="Karanyi Z."/>
            <person name="Krasevec N."/>
            <person name="Kuo A."/>
            <person name="Kusch H."/>
            <person name="LaButti K."/>
            <person name="Lagendijk E.L."/>
            <person name="Lapidus A."/>
            <person name="Levasseur A."/>
            <person name="Lindquist E."/>
            <person name="Lipzen A."/>
            <person name="Logrieco A.F."/>
            <person name="MacCabe A."/>
            <person name="Maekelae M.R."/>
            <person name="Malavazi I."/>
            <person name="Melin P."/>
            <person name="Meyer V."/>
            <person name="Mielnichuk N."/>
            <person name="Miskei M."/>
            <person name="Molnar A.P."/>
            <person name="Mule G."/>
            <person name="Ngan C.Y."/>
            <person name="Orejas M."/>
            <person name="Orosz E."/>
            <person name="Ouedraogo J.P."/>
            <person name="Overkamp K.M."/>
            <person name="Park H.-S."/>
            <person name="Perrone G."/>
            <person name="Piumi F."/>
            <person name="Punt P.J."/>
            <person name="Ram A.F."/>
            <person name="Ramon A."/>
            <person name="Rauscher S."/>
            <person name="Record E."/>
            <person name="Riano-Pachon D.M."/>
            <person name="Robert V."/>
            <person name="Roehrig J."/>
            <person name="Ruller R."/>
            <person name="Salamov A."/>
            <person name="Salih N.S."/>
            <person name="Samson R.A."/>
            <person name="Sandor E."/>
            <person name="Sanguinetti M."/>
            <person name="Schuetze T."/>
            <person name="Sepcic K."/>
            <person name="Shelest E."/>
            <person name="Sherlock G."/>
            <person name="Sophianopoulou V."/>
            <person name="Squina F.M."/>
            <person name="Sun H."/>
            <person name="Susca A."/>
            <person name="Todd R.B."/>
            <person name="Tsang A."/>
            <person name="Unkles S.E."/>
            <person name="van de Wiele N."/>
            <person name="van Rossen-Uffink D."/>
            <person name="Oliveira J.V."/>
            <person name="Vesth T.C."/>
            <person name="Visser J."/>
            <person name="Yu J.-H."/>
            <person name="Zhou M."/>
            <person name="Andersen M.R."/>
            <person name="Archer D.B."/>
            <person name="Baker S.E."/>
            <person name="Benoit I."/>
            <person name="Brakhage A.A."/>
            <person name="Braus G.H."/>
            <person name="Fischer R."/>
            <person name="Frisvad J.C."/>
            <person name="Goldman G.H."/>
            <person name="Houbraken J."/>
            <person name="Oakley B."/>
            <person name="Pocsi I."/>
            <person name="Scazzocchio C."/>
            <person name="Seiboth B."/>
            <person name="vanKuyk P.A."/>
            <person name="Wortman J."/>
            <person name="Dyer P.S."/>
            <person name="Grigoriev I.V."/>
        </authorList>
    </citation>
    <scope>NUCLEOTIDE SEQUENCE [LARGE SCALE GENOMIC DNA]</scope>
    <source>
        <strain evidence="3">ITEM 5010</strain>
    </source>
</reference>
<keyword evidence="3" id="KW-1185">Reference proteome</keyword>
<dbReference type="InterPro" id="IPR051616">
    <property type="entry name" value="Cul2-RING_E3_ligase_SR"/>
</dbReference>
<dbReference type="PROSITE" id="PS50088">
    <property type="entry name" value="ANK_REPEAT"/>
    <property type="match status" value="2"/>
</dbReference>
<gene>
    <name evidence="2" type="ORF">ASPCADRAFT_126469</name>
</gene>
<dbReference type="SUPFAM" id="SSF48403">
    <property type="entry name" value="Ankyrin repeat"/>
    <property type="match status" value="1"/>
</dbReference>
<name>A0A1R3RYQ2_ASPC5</name>